<dbReference type="EMBL" id="QDKQ01000063">
    <property type="protein sequence ID" value="PVM84922.1"/>
    <property type="molecule type" value="Genomic_DNA"/>
</dbReference>
<dbReference type="Pfam" id="PF05593">
    <property type="entry name" value="RHS_repeat"/>
    <property type="match status" value="1"/>
</dbReference>
<dbReference type="InterPro" id="IPR031325">
    <property type="entry name" value="RHS_repeat"/>
</dbReference>
<gene>
    <name evidence="1" type="ORF">DDF67_18625</name>
</gene>
<dbReference type="Gene3D" id="2.180.10.10">
    <property type="entry name" value="RHS repeat-associated core"/>
    <property type="match status" value="1"/>
</dbReference>
<evidence type="ECO:0008006" key="3">
    <source>
        <dbReference type="Google" id="ProtNLM"/>
    </source>
</evidence>
<name>A0A2T9JMK4_9CAUL</name>
<proteinExistence type="predicted"/>
<dbReference type="InterPro" id="IPR006530">
    <property type="entry name" value="YD"/>
</dbReference>
<evidence type="ECO:0000313" key="2">
    <source>
        <dbReference type="Proteomes" id="UP000245073"/>
    </source>
</evidence>
<dbReference type="AlphaFoldDB" id="A0A2T9JMK4"/>
<dbReference type="OrthoDB" id="7193410at2"/>
<dbReference type="NCBIfam" id="TIGR01643">
    <property type="entry name" value="YD_repeat_2x"/>
    <property type="match status" value="2"/>
</dbReference>
<organism evidence="1 2">
    <name type="scientific">Caulobacter endophyticus</name>
    <dbReference type="NCBI Taxonomy" id="2172652"/>
    <lineage>
        <taxon>Bacteria</taxon>
        <taxon>Pseudomonadati</taxon>
        <taxon>Pseudomonadota</taxon>
        <taxon>Alphaproteobacteria</taxon>
        <taxon>Caulobacterales</taxon>
        <taxon>Caulobacteraceae</taxon>
        <taxon>Caulobacter</taxon>
    </lineage>
</organism>
<accession>A0A2T9JMK4</accession>
<protein>
    <recommendedName>
        <fullName evidence="3">YD repeat-containing protein</fullName>
    </recommendedName>
</protein>
<comment type="caution">
    <text evidence="1">The sequence shown here is derived from an EMBL/GenBank/DDBJ whole genome shotgun (WGS) entry which is preliminary data.</text>
</comment>
<dbReference type="Proteomes" id="UP000245073">
    <property type="component" value="Unassembled WGS sequence"/>
</dbReference>
<sequence length="58" mass="6182">MASLSLLAVGGSALAETVQYKYDPQGRLVEARYSTGRVVIYKYDAAGNRTEVTVTPGS</sequence>
<keyword evidence="2" id="KW-1185">Reference proteome</keyword>
<reference evidence="1 2" key="1">
    <citation type="submission" date="2018-04" db="EMBL/GenBank/DDBJ databases">
        <title>The genome sequence of Caulobacter sp. 744.</title>
        <authorList>
            <person name="Gao J."/>
            <person name="Sun J."/>
        </authorList>
    </citation>
    <scope>NUCLEOTIDE SEQUENCE [LARGE SCALE GENOMIC DNA]</scope>
    <source>
        <strain evidence="1 2">774</strain>
    </source>
</reference>
<evidence type="ECO:0000313" key="1">
    <source>
        <dbReference type="EMBL" id="PVM84922.1"/>
    </source>
</evidence>